<keyword evidence="2" id="KW-1185">Reference proteome</keyword>
<evidence type="ECO:0000313" key="1">
    <source>
        <dbReference type="EMBL" id="GKT30338.1"/>
    </source>
</evidence>
<proteinExistence type="predicted"/>
<comment type="caution">
    <text evidence="1">The sequence shown here is derived from an EMBL/GenBank/DDBJ whole genome shotgun (WGS) entry which is preliminary data.</text>
</comment>
<accession>A0ABQ5KCQ9</accession>
<feature type="non-terminal residue" evidence="1">
    <location>
        <position position="65"/>
    </location>
</feature>
<dbReference type="Proteomes" id="UP001057375">
    <property type="component" value="Unassembled WGS sequence"/>
</dbReference>
<sequence length="65" mass="6772">MRTLLQDGLAKAAKGLTTEEELSGEMEAANAAAVQRELSGQGARVLCVERKNGGPVEESKAKGKS</sequence>
<reference evidence="1" key="1">
    <citation type="submission" date="2022-03" db="EMBL/GenBank/DDBJ databases">
        <title>Draft genome sequence of Aduncisulcus paluster, a free-living microaerophilic Fornicata.</title>
        <authorList>
            <person name="Yuyama I."/>
            <person name="Kume K."/>
            <person name="Tamura T."/>
            <person name="Inagaki Y."/>
            <person name="Hashimoto T."/>
        </authorList>
    </citation>
    <scope>NUCLEOTIDE SEQUENCE</scope>
    <source>
        <strain evidence="1">NY0171</strain>
    </source>
</reference>
<dbReference type="EMBL" id="BQXS01008740">
    <property type="protein sequence ID" value="GKT30338.1"/>
    <property type="molecule type" value="Genomic_DNA"/>
</dbReference>
<protein>
    <submittedName>
        <fullName evidence="1">Type II secretion system F family protein</fullName>
    </submittedName>
</protein>
<gene>
    <name evidence="1" type="ORF">ADUPG1_005473</name>
</gene>
<organism evidence="1 2">
    <name type="scientific">Aduncisulcus paluster</name>
    <dbReference type="NCBI Taxonomy" id="2918883"/>
    <lineage>
        <taxon>Eukaryota</taxon>
        <taxon>Metamonada</taxon>
        <taxon>Carpediemonas-like organisms</taxon>
        <taxon>Aduncisulcus</taxon>
    </lineage>
</organism>
<evidence type="ECO:0000313" key="2">
    <source>
        <dbReference type="Proteomes" id="UP001057375"/>
    </source>
</evidence>
<name>A0ABQ5KCQ9_9EUKA</name>